<protein>
    <submittedName>
        <fullName evidence="3">Membrane protein</fullName>
    </submittedName>
</protein>
<feature type="domain" description="LytR/CpsA/Psr regulator C-terminal" evidence="2">
    <location>
        <begin position="116"/>
        <end position="206"/>
    </location>
</feature>
<evidence type="ECO:0000313" key="4">
    <source>
        <dbReference type="Proteomes" id="UP000634660"/>
    </source>
</evidence>
<reference evidence="3" key="2">
    <citation type="submission" date="2020-09" db="EMBL/GenBank/DDBJ databases">
        <authorList>
            <person name="Sun Q."/>
            <person name="Ohkuma M."/>
        </authorList>
    </citation>
    <scope>NUCLEOTIDE SEQUENCE</scope>
    <source>
        <strain evidence="3">JCM 4834</strain>
    </source>
</reference>
<gene>
    <name evidence="3" type="ORF">GCM10010371_58450</name>
</gene>
<keyword evidence="1" id="KW-0472">Membrane</keyword>
<sequence>MGIPAQRHYAAPMSMLTPPGMGGKYRVTGTAYPRMSRKRSLRRIVLSVLGAALALAVISYGALQLIGVFRGDGPDRNIAAGAKDCPTASAKAAVKGAPAAATAPAKPAVVLPKPGDITVNVYNATPRAGLAKAVGDELKKRGFLIGKVGNAPADFDKKVPGTGTLVGSAATDKAAYSVLGTQLAGTTQQTDTREGADIDLILGTAFTQLSTPADADKALALLADPAPASAKNC</sequence>
<dbReference type="AlphaFoldDB" id="A0A918RB88"/>
<dbReference type="Pfam" id="PF13399">
    <property type="entry name" value="LytR_C"/>
    <property type="match status" value="1"/>
</dbReference>
<dbReference type="InterPro" id="IPR027381">
    <property type="entry name" value="LytR/CpsA/Psr_C"/>
</dbReference>
<organism evidence="3 4">
    <name type="scientific">Streptomyces subrutilus</name>
    <dbReference type="NCBI Taxonomy" id="36818"/>
    <lineage>
        <taxon>Bacteria</taxon>
        <taxon>Bacillati</taxon>
        <taxon>Actinomycetota</taxon>
        <taxon>Actinomycetes</taxon>
        <taxon>Kitasatosporales</taxon>
        <taxon>Streptomycetaceae</taxon>
        <taxon>Streptomyces</taxon>
    </lineage>
</organism>
<proteinExistence type="predicted"/>
<feature type="transmembrane region" description="Helical" evidence="1">
    <location>
        <begin position="44"/>
        <end position="63"/>
    </location>
</feature>
<dbReference type="EMBL" id="BMVX01000030">
    <property type="protein sequence ID" value="GGZ90902.1"/>
    <property type="molecule type" value="Genomic_DNA"/>
</dbReference>
<evidence type="ECO:0000256" key="1">
    <source>
        <dbReference type="SAM" id="Phobius"/>
    </source>
</evidence>
<evidence type="ECO:0000313" key="3">
    <source>
        <dbReference type="EMBL" id="GGZ90902.1"/>
    </source>
</evidence>
<dbReference type="Gene3D" id="3.30.70.2390">
    <property type="match status" value="1"/>
</dbReference>
<name>A0A918RB88_9ACTN</name>
<dbReference type="Proteomes" id="UP000634660">
    <property type="component" value="Unassembled WGS sequence"/>
</dbReference>
<comment type="caution">
    <text evidence="3">The sequence shown here is derived from an EMBL/GenBank/DDBJ whole genome shotgun (WGS) entry which is preliminary data.</text>
</comment>
<reference evidence="3" key="1">
    <citation type="journal article" date="2014" name="Int. J. Syst. Evol. Microbiol.">
        <title>Complete genome sequence of Corynebacterium casei LMG S-19264T (=DSM 44701T), isolated from a smear-ripened cheese.</title>
        <authorList>
            <consortium name="US DOE Joint Genome Institute (JGI-PGF)"/>
            <person name="Walter F."/>
            <person name="Albersmeier A."/>
            <person name="Kalinowski J."/>
            <person name="Ruckert C."/>
        </authorList>
    </citation>
    <scope>NUCLEOTIDE SEQUENCE</scope>
    <source>
        <strain evidence="3">JCM 4834</strain>
    </source>
</reference>
<accession>A0A918RB88</accession>
<evidence type="ECO:0000259" key="2">
    <source>
        <dbReference type="Pfam" id="PF13399"/>
    </source>
</evidence>
<keyword evidence="1" id="KW-0812">Transmembrane</keyword>
<keyword evidence="1" id="KW-1133">Transmembrane helix</keyword>